<accession>A0A1T5PB53</accession>
<evidence type="ECO:0000259" key="1">
    <source>
        <dbReference type="Pfam" id="PF09346"/>
    </source>
</evidence>
<dbReference type="InterPro" id="IPR037883">
    <property type="entry name" value="Knr4/Smi1-like_sf"/>
</dbReference>
<dbReference type="Gene3D" id="3.40.1580.10">
    <property type="entry name" value="SMI1/KNR4-like"/>
    <property type="match status" value="1"/>
</dbReference>
<keyword evidence="3" id="KW-1185">Reference proteome</keyword>
<reference evidence="2 3" key="1">
    <citation type="submission" date="2017-02" db="EMBL/GenBank/DDBJ databases">
        <authorList>
            <person name="Peterson S.W."/>
        </authorList>
    </citation>
    <scope>NUCLEOTIDE SEQUENCE [LARGE SCALE GENOMIC DNA]</scope>
    <source>
        <strain evidence="2 3">DSM 18108</strain>
    </source>
</reference>
<dbReference type="SUPFAM" id="SSF160631">
    <property type="entry name" value="SMI1/KNR4-like"/>
    <property type="match status" value="1"/>
</dbReference>
<dbReference type="Proteomes" id="UP000190166">
    <property type="component" value="Unassembled WGS sequence"/>
</dbReference>
<dbReference type="STRING" id="393003.SAMN05660461_5378"/>
<proteinExistence type="predicted"/>
<evidence type="ECO:0000313" key="2">
    <source>
        <dbReference type="EMBL" id="SKD09489.1"/>
    </source>
</evidence>
<gene>
    <name evidence="2" type="ORF">SAMN05660461_5378</name>
</gene>
<dbReference type="EMBL" id="FUZZ01000005">
    <property type="protein sequence ID" value="SKD09489.1"/>
    <property type="molecule type" value="Genomic_DNA"/>
</dbReference>
<dbReference type="AlphaFoldDB" id="A0A1T5PB53"/>
<dbReference type="RefSeq" id="WP_079472651.1">
    <property type="nucleotide sequence ID" value="NZ_FUZZ01000005.1"/>
</dbReference>
<dbReference type="InterPro" id="IPR018958">
    <property type="entry name" value="Knr4/Smi1-like_dom"/>
</dbReference>
<dbReference type="Pfam" id="PF09346">
    <property type="entry name" value="SMI1_KNR4"/>
    <property type="match status" value="1"/>
</dbReference>
<feature type="domain" description="Knr4/Smi1-like" evidence="1">
    <location>
        <begin position="220"/>
        <end position="342"/>
    </location>
</feature>
<protein>
    <submittedName>
        <fullName evidence="2">SMI1 / KNR4 family (SUKH-1)</fullName>
    </submittedName>
</protein>
<name>A0A1T5PB53_9BACT</name>
<evidence type="ECO:0000313" key="3">
    <source>
        <dbReference type="Proteomes" id="UP000190166"/>
    </source>
</evidence>
<sequence>MKIIGREELERKLFEETDGIKFSRHKDKLIKLFAESEREAVIHAFMQYAREGGLKHWRGFLMTDILGLVQEGESAYASFFKWALTDPATAYWAVDGFLKTAGPEAYPLLVTMATDEAVELAVRANAIKCLSVHSQQTFDSGLPADPGYWKPEQLPVQALLQWQEEGYPQGIGYAPPVTHPALLEPITPLENLAAKLEKKLAKLRKQRYDKANPDNHLVVANENDLVRITEKWTLPETYALFLRNFSPLHVQIDGDSFEQGLHLYGAQELIARQSGYSMNTVTNEVIPEWPLHLLVIADDGGDPYCLDLSVISNGDAPVLYSQHGIGYWEFEKAADSFIDFLKILTK</sequence>
<organism evidence="2 3">
    <name type="scientific">Chitinophaga ginsengisegetis</name>
    <dbReference type="NCBI Taxonomy" id="393003"/>
    <lineage>
        <taxon>Bacteria</taxon>
        <taxon>Pseudomonadati</taxon>
        <taxon>Bacteroidota</taxon>
        <taxon>Chitinophagia</taxon>
        <taxon>Chitinophagales</taxon>
        <taxon>Chitinophagaceae</taxon>
        <taxon>Chitinophaga</taxon>
    </lineage>
</organism>